<dbReference type="OrthoDB" id="9804079at2"/>
<dbReference type="Gene3D" id="3.30.1490.270">
    <property type="match status" value="1"/>
</dbReference>
<proteinExistence type="predicted"/>
<dbReference type="SUPFAM" id="SSF56059">
    <property type="entry name" value="Glutathione synthetase ATP-binding domain-like"/>
    <property type="match status" value="1"/>
</dbReference>
<dbReference type="EMBL" id="JACIGE010000009">
    <property type="protein sequence ID" value="MBB4248066.1"/>
    <property type="molecule type" value="Genomic_DNA"/>
</dbReference>
<gene>
    <name evidence="3" type="ORF">GGD90_002457</name>
</gene>
<dbReference type="PANTHER" id="PTHR34595:SF2">
    <property type="entry name" value="BLR2978 PROTEIN"/>
    <property type="match status" value="1"/>
</dbReference>
<dbReference type="AlphaFoldDB" id="A0A840G874"/>
<dbReference type="PANTHER" id="PTHR34595">
    <property type="entry name" value="BLR5612 PROTEIN"/>
    <property type="match status" value="1"/>
</dbReference>
<sequence>MPRTLLSNYPASNNRFDEMIDAAGTVRPDWRAFVERLATATPEEMRRRADILRRRIQENGVAYNVYSDPQGADRPWELDPLPLILGADEWRGIAAAVSQRARLLNALLADIYGEQRLLREGRLPPALIYGHSGFLWPCHGIVPPGGVHLHLYAADLARSPDGTWWVVADRTQAPSGAGYALANRQIVSRVFPEAFRDLKVQSLGTFFRALQDSLAHWAPCGDETPLIVLLTPGPANETYFEHAWLARHLGLPLVEGQDLTVRGETVYLRTLSGLRRVHAILRRQDDDYCDPLELRGDSALGLPGLVQAVRAGRVLVANAIGSGLIESGALSGFLPGACRALLGETLQMPAVASWWCGEPAALEFTCSYLERLVIKGAFPAQRIEPVFGADLDAAGRAAMIERLRAQPQQWTAQELVEFSQAPAWAGAAGLRLQPRGVGLRVYAAATPNGYVVMPGGLTRVAGSNTRVVSMQRGGLSKDCWVLGGSTNAALSLAKGDIGVGDLVRSGRNLSSRAVENLYWFGRYAERCDDSARLLRTVLSRLIEAGADTQPALVSAADLCHQLGLLPAGGGTLKAAELQNALLAAIYEEQQSRALAGDIRRLLRSGAQVRERFSGDHWHALNRLQADLSGSGGAHIDASEALAFLDRVLLASSALAGFAMDSMTRDDGRRFLIIGRRIERLMFLANALACFLRLESARSEGSIEWLLEVGDSIITYRARYMNIPELLPALDLIVLDDSNPHAVCFQLKSLIRYLQPLAGELGEPGVDALRRDLDGLLALDLAPFAADSPPGLVGAARLALAARLDTVASSAYWLSEQLAMRYFTHVGDVGRQTLAA</sequence>
<name>A0A840G874_RHOTE</name>
<dbReference type="Pfam" id="PF14403">
    <property type="entry name" value="CP_ATPgrasp_2"/>
    <property type="match status" value="1"/>
</dbReference>
<evidence type="ECO:0000313" key="3">
    <source>
        <dbReference type="EMBL" id="MBB4248066.1"/>
    </source>
</evidence>
<protein>
    <submittedName>
        <fullName evidence="3">Putative circularly permuted ATP-grasp superfamily protein/putative alpha-E superfamily protein</fullName>
    </submittedName>
</protein>
<comment type="caution">
    <text evidence="3">The sequence shown here is derived from an EMBL/GenBank/DDBJ whole genome shotgun (WGS) entry which is preliminary data.</text>
</comment>
<dbReference type="InterPro" id="IPR007296">
    <property type="entry name" value="DUF403"/>
</dbReference>
<dbReference type="InterPro" id="IPR051680">
    <property type="entry name" value="ATP-dep_Glu-Cys_Ligase-2"/>
</dbReference>
<keyword evidence="4" id="KW-1185">Reference proteome</keyword>
<dbReference type="InterPro" id="IPR025841">
    <property type="entry name" value="CP_ATPgrasp_2"/>
</dbReference>
<organism evidence="3 4">
    <name type="scientific">Rhodocyclus tenuis</name>
    <name type="common">Rhodospirillum tenue</name>
    <dbReference type="NCBI Taxonomy" id="1066"/>
    <lineage>
        <taxon>Bacteria</taxon>
        <taxon>Pseudomonadati</taxon>
        <taxon>Pseudomonadota</taxon>
        <taxon>Betaproteobacteria</taxon>
        <taxon>Rhodocyclales</taxon>
        <taxon>Rhodocyclaceae</taxon>
        <taxon>Rhodocyclus</taxon>
    </lineage>
</organism>
<evidence type="ECO:0000313" key="4">
    <source>
        <dbReference type="Proteomes" id="UP000587070"/>
    </source>
</evidence>
<evidence type="ECO:0000259" key="2">
    <source>
        <dbReference type="Pfam" id="PF14403"/>
    </source>
</evidence>
<dbReference type="Pfam" id="PF04168">
    <property type="entry name" value="Alpha-E"/>
    <property type="match status" value="1"/>
</dbReference>
<dbReference type="RefSeq" id="WP_153117321.1">
    <property type="nucleotide sequence ID" value="NZ_JACIGE010000009.1"/>
</dbReference>
<dbReference type="Gene3D" id="3.40.50.11290">
    <property type="match status" value="1"/>
</dbReference>
<evidence type="ECO:0000259" key="1">
    <source>
        <dbReference type="Pfam" id="PF04168"/>
    </source>
</evidence>
<reference evidence="3 4" key="1">
    <citation type="submission" date="2020-08" db="EMBL/GenBank/DDBJ databases">
        <title>Genome sequencing of Purple Non-Sulfur Bacteria from various extreme environments.</title>
        <authorList>
            <person name="Mayer M."/>
        </authorList>
    </citation>
    <scope>NUCLEOTIDE SEQUENCE [LARGE SCALE GENOMIC DNA]</scope>
    <source>
        <strain evidence="3 4">2761</strain>
    </source>
</reference>
<feature type="domain" description="DUF403" evidence="1">
    <location>
        <begin position="509"/>
        <end position="822"/>
    </location>
</feature>
<accession>A0A840G874</accession>
<dbReference type="Proteomes" id="UP000587070">
    <property type="component" value="Unassembled WGS sequence"/>
</dbReference>
<feature type="domain" description="Circularly permuted ATP-grasp type 2" evidence="2">
    <location>
        <begin position="82"/>
        <end position="461"/>
    </location>
</feature>